<keyword evidence="1" id="KW-1133">Transmembrane helix</keyword>
<feature type="transmembrane region" description="Helical" evidence="1">
    <location>
        <begin position="58"/>
        <end position="78"/>
    </location>
</feature>
<dbReference type="Proteomes" id="UP000317715">
    <property type="component" value="Unassembled WGS sequence"/>
</dbReference>
<keyword evidence="3" id="KW-1185">Reference proteome</keyword>
<evidence type="ECO:0000313" key="3">
    <source>
        <dbReference type="Proteomes" id="UP000317715"/>
    </source>
</evidence>
<keyword evidence="1" id="KW-0812">Transmembrane</keyword>
<evidence type="ECO:0000256" key="1">
    <source>
        <dbReference type="SAM" id="Phobius"/>
    </source>
</evidence>
<evidence type="ECO:0000313" key="2">
    <source>
        <dbReference type="EMBL" id="GEB18874.1"/>
    </source>
</evidence>
<feature type="transmembrane region" description="Helical" evidence="1">
    <location>
        <begin position="34"/>
        <end position="52"/>
    </location>
</feature>
<sequence>MKVKAKWFFTRSNDGLEADQRDLTWMAEGKVNKLPSRLYVAMFFLLAVNFALWQPFVWWWGAAAALMLGFAFYGLYVLRRSKEEAARKSAQGSDEVDVD</sequence>
<accession>A0A4Y3NAG7</accession>
<dbReference type="EMBL" id="BJMD01000008">
    <property type="protein sequence ID" value="GEB18874.1"/>
    <property type="molecule type" value="Genomic_DNA"/>
</dbReference>
<name>A0A4Y3NAG7_PAEAU</name>
<gene>
    <name evidence="2" type="ORF">AAU01_16290</name>
</gene>
<protein>
    <submittedName>
        <fullName evidence="2">Uncharacterized protein</fullName>
    </submittedName>
</protein>
<organism evidence="2 3">
    <name type="scientific">Paenarthrobacter aurescens</name>
    <name type="common">Arthrobacter aurescens</name>
    <dbReference type="NCBI Taxonomy" id="43663"/>
    <lineage>
        <taxon>Bacteria</taxon>
        <taxon>Bacillati</taxon>
        <taxon>Actinomycetota</taxon>
        <taxon>Actinomycetes</taxon>
        <taxon>Micrococcales</taxon>
        <taxon>Micrococcaceae</taxon>
        <taxon>Paenarthrobacter</taxon>
    </lineage>
</organism>
<comment type="caution">
    <text evidence="2">The sequence shown here is derived from an EMBL/GenBank/DDBJ whole genome shotgun (WGS) entry which is preliminary data.</text>
</comment>
<proteinExistence type="predicted"/>
<keyword evidence="1" id="KW-0472">Membrane</keyword>
<dbReference type="RefSeq" id="WP_141283139.1">
    <property type="nucleotide sequence ID" value="NZ_BAAAWK010000001.1"/>
</dbReference>
<dbReference type="AlphaFoldDB" id="A0A4Y3NAG7"/>
<dbReference type="GeneID" id="97300117"/>
<reference evidence="2 3" key="1">
    <citation type="submission" date="2019-06" db="EMBL/GenBank/DDBJ databases">
        <title>Whole genome shotgun sequence of Paenarthrobacter aurescens NBRC 12136.</title>
        <authorList>
            <person name="Hosoyama A."/>
            <person name="Uohara A."/>
            <person name="Ohji S."/>
            <person name="Ichikawa N."/>
        </authorList>
    </citation>
    <scope>NUCLEOTIDE SEQUENCE [LARGE SCALE GENOMIC DNA]</scope>
    <source>
        <strain evidence="2 3">NBRC 12136</strain>
    </source>
</reference>